<dbReference type="Pfam" id="PF00160">
    <property type="entry name" value="Pro_isomerase"/>
    <property type="match status" value="1"/>
</dbReference>
<evidence type="ECO:0000256" key="4">
    <source>
        <dbReference type="ARBA" id="ARBA00023235"/>
    </source>
</evidence>
<dbReference type="EMBL" id="CAJNYT010002918">
    <property type="protein sequence ID" value="CAF3502254.1"/>
    <property type="molecule type" value="Genomic_DNA"/>
</dbReference>
<dbReference type="FunFam" id="2.40.100.10:FF:000013">
    <property type="entry name" value="Peptidyl-prolyl cis-trans isomerase"/>
    <property type="match status" value="1"/>
</dbReference>
<evidence type="ECO:0000313" key="7">
    <source>
        <dbReference type="EMBL" id="CAF3502254.1"/>
    </source>
</evidence>
<name>A0A818H4T9_9BILA</name>
<dbReference type="GO" id="GO:0005737">
    <property type="term" value="C:cytoplasm"/>
    <property type="evidence" value="ECO:0007669"/>
    <property type="project" value="TreeGrafter"/>
</dbReference>
<organism evidence="7 8">
    <name type="scientific">Rotaria socialis</name>
    <dbReference type="NCBI Taxonomy" id="392032"/>
    <lineage>
        <taxon>Eukaryota</taxon>
        <taxon>Metazoa</taxon>
        <taxon>Spiralia</taxon>
        <taxon>Gnathifera</taxon>
        <taxon>Rotifera</taxon>
        <taxon>Eurotatoria</taxon>
        <taxon>Bdelloidea</taxon>
        <taxon>Philodinida</taxon>
        <taxon>Philodinidae</taxon>
        <taxon>Rotaria</taxon>
    </lineage>
</organism>
<evidence type="ECO:0000256" key="1">
    <source>
        <dbReference type="ARBA" id="ARBA00000971"/>
    </source>
</evidence>
<dbReference type="EC" id="5.2.1.8" evidence="5"/>
<dbReference type="Gene3D" id="2.40.100.10">
    <property type="entry name" value="Cyclophilin-like"/>
    <property type="match status" value="1"/>
</dbReference>
<accession>A0A818H4T9</accession>
<evidence type="ECO:0000256" key="5">
    <source>
        <dbReference type="RuleBase" id="RU363019"/>
    </source>
</evidence>
<proteinExistence type="inferred from homology"/>
<evidence type="ECO:0000313" key="8">
    <source>
        <dbReference type="Proteomes" id="UP000663872"/>
    </source>
</evidence>
<evidence type="ECO:0000256" key="3">
    <source>
        <dbReference type="ARBA" id="ARBA00023110"/>
    </source>
</evidence>
<comment type="function">
    <text evidence="2 5">PPIases accelerate the folding of proteins. It catalyzes the cis-trans isomerization of proline imidic peptide bonds in oligopeptides.</text>
</comment>
<keyword evidence="4 5" id="KW-0413">Isomerase</keyword>
<feature type="domain" description="PPIase cyclophilin-type" evidence="6">
    <location>
        <begin position="7"/>
        <end position="154"/>
    </location>
</feature>
<dbReference type="InterPro" id="IPR029000">
    <property type="entry name" value="Cyclophilin-like_dom_sf"/>
</dbReference>
<dbReference type="InterPro" id="IPR024936">
    <property type="entry name" value="Cyclophilin-type_PPIase"/>
</dbReference>
<protein>
    <recommendedName>
        <fullName evidence="5">Peptidyl-prolyl cis-trans isomerase</fullName>
        <shortName evidence="5">PPIase</shortName>
        <ecNumber evidence="5">5.2.1.8</ecNumber>
    </recommendedName>
</protein>
<dbReference type="PANTHER" id="PTHR11071:SF561">
    <property type="entry name" value="PEPTIDYL-PROLYL CIS-TRANS ISOMERASE D-RELATED"/>
    <property type="match status" value="1"/>
</dbReference>
<dbReference type="Proteomes" id="UP000663872">
    <property type="component" value="Unassembled WGS sequence"/>
</dbReference>
<dbReference type="GO" id="GO:0016018">
    <property type="term" value="F:cyclosporin A binding"/>
    <property type="evidence" value="ECO:0007669"/>
    <property type="project" value="TreeGrafter"/>
</dbReference>
<sequence>MARSKCFFDINIEDKPIGRIIFQLYNDVVPKTAENFRALCTGERGFGYRDSTFHRVIPQFINGTGGRSIFGGKFEDENFKIKHTKEGLLSMANAGSHTNGSQFFVTTVATPWLDNKHVVFGEVTGGMDIVRKIEALGSQSGKTQKRITIGSCGELDR</sequence>
<dbReference type="InterPro" id="IPR002130">
    <property type="entry name" value="Cyclophilin-type_PPIase_dom"/>
</dbReference>
<dbReference type="SUPFAM" id="SSF50891">
    <property type="entry name" value="Cyclophilin-like"/>
    <property type="match status" value="1"/>
</dbReference>
<evidence type="ECO:0000256" key="2">
    <source>
        <dbReference type="ARBA" id="ARBA00002388"/>
    </source>
</evidence>
<reference evidence="7" key="1">
    <citation type="submission" date="2021-02" db="EMBL/GenBank/DDBJ databases">
        <authorList>
            <person name="Nowell W R."/>
        </authorList>
    </citation>
    <scope>NUCLEOTIDE SEQUENCE</scope>
</reference>
<gene>
    <name evidence="7" type="ORF">GRG538_LOCUS17670</name>
</gene>
<dbReference type="PIRSF" id="PIRSF001467">
    <property type="entry name" value="Peptidylpro_ismrse"/>
    <property type="match status" value="1"/>
</dbReference>
<evidence type="ECO:0000259" key="6">
    <source>
        <dbReference type="PROSITE" id="PS50072"/>
    </source>
</evidence>
<comment type="catalytic activity">
    <reaction evidence="1 5">
        <text>[protein]-peptidylproline (omega=180) = [protein]-peptidylproline (omega=0)</text>
        <dbReference type="Rhea" id="RHEA:16237"/>
        <dbReference type="Rhea" id="RHEA-COMP:10747"/>
        <dbReference type="Rhea" id="RHEA-COMP:10748"/>
        <dbReference type="ChEBI" id="CHEBI:83833"/>
        <dbReference type="ChEBI" id="CHEBI:83834"/>
        <dbReference type="EC" id="5.2.1.8"/>
    </reaction>
</comment>
<dbReference type="PROSITE" id="PS50072">
    <property type="entry name" value="CSA_PPIASE_2"/>
    <property type="match status" value="1"/>
</dbReference>
<comment type="caution">
    <text evidence="7">The sequence shown here is derived from an EMBL/GenBank/DDBJ whole genome shotgun (WGS) entry which is preliminary data.</text>
</comment>
<dbReference type="PANTHER" id="PTHR11071">
    <property type="entry name" value="PEPTIDYL-PROLYL CIS-TRANS ISOMERASE"/>
    <property type="match status" value="1"/>
</dbReference>
<keyword evidence="3 5" id="KW-0697">Rotamase</keyword>
<dbReference type="PRINTS" id="PR00153">
    <property type="entry name" value="CSAPPISMRASE"/>
</dbReference>
<comment type="similarity">
    <text evidence="5">Belongs to the cyclophilin-type PPIase family.</text>
</comment>
<dbReference type="GO" id="GO:0003755">
    <property type="term" value="F:peptidyl-prolyl cis-trans isomerase activity"/>
    <property type="evidence" value="ECO:0007669"/>
    <property type="project" value="UniProtKB-UniRule"/>
</dbReference>
<dbReference type="GO" id="GO:0006457">
    <property type="term" value="P:protein folding"/>
    <property type="evidence" value="ECO:0007669"/>
    <property type="project" value="TreeGrafter"/>
</dbReference>
<dbReference type="AlphaFoldDB" id="A0A818H4T9"/>